<evidence type="ECO:0000256" key="3">
    <source>
        <dbReference type="ARBA" id="ARBA00023163"/>
    </source>
</evidence>
<dbReference type="FunFam" id="1.10.10.10:FF:000646">
    <property type="entry name" value="Transcriptional regulator, AsnC family"/>
    <property type="match status" value="1"/>
</dbReference>
<protein>
    <submittedName>
        <fullName evidence="5">Lrp/AsnC family transcriptional regulator</fullName>
    </submittedName>
</protein>
<dbReference type="PROSITE" id="PS50956">
    <property type="entry name" value="HTH_ASNC_2"/>
    <property type="match status" value="1"/>
</dbReference>
<accession>A0A553GXK4</accession>
<dbReference type="InterPro" id="IPR019885">
    <property type="entry name" value="Tscrpt_reg_HTH_AsnC-type_CS"/>
</dbReference>
<reference evidence="5 6" key="1">
    <citation type="submission" date="2019-07" db="EMBL/GenBank/DDBJ databases">
        <title>Pseudomonas mangiferae sp. nov., isolated from bark of mango tree in Thailand.</title>
        <authorList>
            <person name="Srisuk N."/>
            <person name="Anurat P."/>
        </authorList>
    </citation>
    <scope>NUCLEOTIDE SEQUENCE [LARGE SCALE GENOMIC DNA]</scope>
    <source>
        <strain evidence="5 6">DMKU_BBB3-04</strain>
    </source>
</reference>
<dbReference type="InterPro" id="IPR019887">
    <property type="entry name" value="Tscrpt_reg_AsnC/Lrp_C"/>
</dbReference>
<dbReference type="Pfam" id="PF13404">
    <property type="entry name" value="HTH_AsnC-type"/>
    <property type="match status" value="1"/>
</dbReference>
<dbReference type="OrthoDB" id="5476at2"/>
<dbReference type="PRINTS" id="PR00033">
    <property type="entry name" value="HTHASNC"/>
</dbReference>
<keyword evidence="1" id="KW-0805">Transcription regulation</keyword>
<evidence type="ECO:0000256" key="1">
    <source>
        <dbReference type="ARBA" id="ARBA00023015"/>
    </source>
</evidence>
<evidence type="ECO:0000313" key="5">
    <source>
        <dbReference type="EMBL" id="TRX74244.1"/>
    </source>
</evidence>
<dbReference type="RefSeq" id="WP_143488982.1">
    <property type="nucleotide sequence ID" value="NZ_VJOY01000009.1"/>
</dbReference>
<dbReference type="GO" id="GO:0043565">
    <property type="term" value="F:sequence-specific DNA binding"/>
    <property type="evidence" value="ECO:0007669"/>
    <property type="project" value="InterPro"/>
</dbReference>
<dbReference type="Gene3D" id="1.10.10.10">
    <property type="entry name" value="Winged helix-like DNA-binding domain superfamily/Winged helix DNA-binding domain"/>
    <property type="match status" value="1"/>
</dbReference>
<dbReference type="SUPFAM" id="SSF46785">
    <property type="entry name" value="Winged helix' DNA-binding domain"/>
    <property type="match status" value="1"/>
</dbReference>
<organism evidence="5 6">
    <name type="scientific">Pseudomonas mangiferae</name>
    <dbReference type="NCBI Taxonomy" id="2593654"/>
    <lineage>
        <taxon>Bacteria</taxon>
        <taxon>Pseudomonadati</taxon>
        <taxon>Pseudomonadota</taxon>
        <taxon>Gammaproteobacteria</taxon>
        <taxon>Pseudomonadales</taxon>
        <taxon>Pseudomonadaceae</taxon>
        <taxon>Pseudomonas</taxon>
    </lineage>
</organism>
<evidence type="ECO:0000256" key="2">
    <source>
        <dbReference type="ARBA" id="ARBA00023125"/>
    </source>
</evidence>
<proteinExistence type="predicted"/>
<name>A0A553GXK4_9PSED</name>
<dbReference type="Pfam" id="PF01037">
    <property type="entry name" value="AsnC_trans_reg"/>
    <property type="match status" value="1"/>
</dbReference>
<dbReference type="InterPro" id="IPR011991">
    <property type="entry name" value="ArsR-like_HTH"/>
</dbReference>
<dbReference type="PROSITE" id="PS00519">
    <property type="entry name" value="HTH_ASNC_1"/>
    <property type="match status" value="1"/>
</dbReference>
<dbReference type="SMART" id="SM00344">
    <property type="entry name" value="HTH_ASNC"/>
    <property type="match status" value="1"/>
</dbReference>
<keyword evidence="6" id="KW-1185">Reference proteome</keyword>
<dbReference type="AlphaFoldDB" id="A0A553GXK4"/>
<feature type="domain" description="HTH asnC-type" evidence="4">
    <location>
        <begin position="1"/>
        <end position="62"/>
    </location>
</feature>
<dbReference type="Gene3D" id="3.30.70.920">
    <property type="match status" value="1"/>
</dbReference>
<gene>
    <name evidence="5" type="ORF">FM069_14030</name>
</gene>
<evidence type="ECO:0000259" key="4">
    <source>
        <dbReference type="PROSITE" id="PS50956"/>
    </source>
</evidence>
<dbReference type="EMBL" id="VJOY01000009">
    <property type="protein sequence ID" value="TRX74244.1"/>
    <property type="molecule type" value="Genomic_DNA"/>
</dbReference>
<dbReference type="InterPro" id="IPR019888">
    <property type="entry name" value="Tscrpt_reg_AsnC-like"/>
</dbReference>
<dbReference type="InterPro" id="IPR036388">
    <property type="entry name" value="WH-like_DNA-bd_sf"/>
</dbReference>
<dbReference type="GO" id="GO:0043200">
    <property type="term" value="P:response to amino acid"/>
    <property type="evidence" value="ECO:0007669"/>
    <property type="project" value="TreeGrafter"/>
</dbReference>
<dbReference type="CDD" id="cd00090">
    <property type="entry name" value="HTH_ARSR"/>
    <property type="match status" value="1"/>
</dbReference>
<dbReference type="PANTHER" id="PTHR30154">
    <property type="entry name" value="LEUCINE-RESPONSIVE REGULATORY PROTEIN"/>
    <property type="match status" value="1"/>
</dbReference>
<dbReference type="PANTHER" id="PTHR30154:SF53">
    <property type="entry name" value="HTH-TYPE TRANSCRIPTIONAL REGULATOR LRPC"/>
    <property type="match status" value="1"/>
</dbReference>
<dbReference type="SUPFAM" id="SSF54909">
    <property type="entry name" value="Dimeric alpha+beta barrel"/>
    <property type="match status" value="1"/>
</dbReference>
<dbReference type="GO" id="GO:0005829">
    <property type="term" value="C:cytosol"/>
    <property type="evidence" value="ECO:0007669"/>
    <property type="project" value="TreeGrafter"/>
</dbReference>
<dbReference type="InterPro" id="IPR000485">
    <property type="entry name" value="AsnC-type_HTH_dom"/>
</dbReference>
<keyword evidence="3" id="KW-0804">Transcription</keyword>
<dbReference type="InterPro" id="IPR011008">
    <property type="entry name" value="Dimeric_a/b-barrel"/>
</dbReference>
<comment type="caution">
    <text evidence="5">The sequence shown here is derived from an EMBL/GenBank/DDBJ whole genome shotgun (WGS) entry which is preliminary data.</text>
</comment>
<dbReference type="GO" id="GO:0006355">
    <property type="term" value="P:regulation of DNA-templated transcription"/>
    <property type="evidence" value="ECO:0007669"/>
    <property type="project" value="UniProtKB-ARBA"/>
</dbReference>
<keyword evidence="2" id="KW-0238">DNA-binding</keyword>
<sequence length="150" mass="16348">MDKYDRLLVAALVENGRASFAELARRVNLSPPAVADRVAKLEASGVITGYHACVDPAQVGLPIQCMIELRLAHQEFKRTFEALERIPQISLCHRVTGEACLLIQASVGSMPELQDLIDQLSPFGASKTSLILSTPLTRRLPATLQDGRKA</sequence>
<dbReference type="InterPro" id="IPR036390">
    <property type="entry name" value="WH_DNA-bd_sf"/>
</dbReference>
<dbReference type="Proteomes" id="UP000315235">
    <property type="component" value="Unassembled WGS sequence"/>
</dbReference>
<evidence type="ECO:0000313" key="6">
    <source>
        <dbReference type="Proteomes" id="UP000315235"/>
    </source>
</evidence>